<keyword evidence="9" id="KW-0902">Two-component regulatory system</keyword>
<dbReference type="SUPFAM" id="SSF55874">
    <property type="entry name" value="ATPase domain of HSP90 chaperone/DNA topoisomerase II/histidine kinase"/>
    <property type="match status" value="1"/>
</dbReference>
<dbReference type="FunFam" id="1.10.287.130:FF:000001">
    <property type="entry name" value="Two-component sensor histidine kinase"/>
    <property type="match status" value="1"/>
</dbReference>
<evidence type="ECO:0000256" key="8">
    <source>
        <dbReference type="ARBA" id="ARBA00022989"/>
    </source>
</evidence>
<dbReference type="SMART" id="SM00388">
    <property type="entry name" value="HisKA"/>
    <property type="match status" value="1"/>
</dbReference>
<keyword evidence="8 11" id="KW-1133">Transmembrane helix</keyword>
<evidence type="ECO:0000259" key="12">
    <source>
        <dbReference type="PROSITE" id="PS50109"/>
    </source>
</evidence>
<keyword evidence="10 11" id="KW-0472">Membrane</keyword>
<organism evidence="13 14">
    <name type="scientific">Thermus thermamylovorans</name>
    <dbReference type="NCBI Taxonomy" id="2509362"/>
    <lineage>
        <taxon>Bacteria</taxon>
        <taxon>Thermotogati</taxon>
        <taxon>Deinococcota</taxon>
        <taxon>Deinococci</taxon>
        <taxon>Thermales</taxon>
        <taxon>Thermaceae</taxon>
        <taxon>Thermus</taxon>
    </lineage>
</organism>
<evidence type="ECO:0000256" key="10">
    <source>
        <dbReference type="ARBA" id="ARBA00023136"/>
    </source>
</evidence>
<dbReference type="InterPro" id="IPR036890">
    <property type="entry name" value="HATPase_C_sf"/>
</dbReference>
<evidence type="ECO:0000313" key="14">
    <source>
        <dbReference type="Proteomes" id="UP000292858"/>
    </source>
</evidence>
<dbReference type="EMBL" id="SIJL01000006">
    <property type="protein sequence ID" value="TBH20591.1"/>
    <property type="molecule type" value="Genomic_DNA"/>
</dbReference>
<keyword evidence="4" id="KW-0597">Phosphoprotein</keyword>
<evidence type="ECO:0000256" key="6">
    <source>
        <dbReference type="ARBA" id="ARBA00022692"/>
    </source>
</evidence>
<protein>
    <recommendedName>
        <fullName evidence="3">histidine kinase</fullName>
        <ecNumber evidence="3">2.7.13.3</ecNumber>
    </recommendedName>
</protein>
<dbReference type="InterPro" id="IPR003594">
    <property type="entry name" value="HATPase_dom"/>
</dbReference>
<dbReference type="InterPro" id="IPR050428">
    <property type="entry name" value="TCS_sensor_his_kinase"/>
</dbReference>
<dbReference type="OrthoDB" id="9789238at2"/>
<dbReference type="InterPro" id="IPR036097">
    <property type="entry name" value="HisK_dim/P_sf"/>
</dbReference>
<comment type="subcellular location">
    <subcellularLocation>
        <location evidence="2">Membrane</location>
    </subcellularLocation>
</comment>
<dbReference type="InterPro" id="IPR004358">
    <property type="entry name" value="Sig_transdc_His_kin-like_C"/>
</dbReference>
<evidence type="ECO:0000256" key="7">
    <source>
        <dbReference type="ARBA" id="ARBA00022777"/>
    </source>
</evidence>
<comment type="caution">
    <text evidence="13">The sequence shown here is derived from an EMBL/GenBank/DDBJ whole genome shotgun (WGS) entry which is preliminary data.</text>
</comment>
<dbReference type="Pfam" id="PF02518">
    <property type="entry name" value="HATPase_c"/>
    <property type="match status" value="1"/>
</dbReference>
<accession>A0A4Q9B5E0</accession>
<dbReference type="Gene3D" id="3.30.565.10">
    <property type="entry name" value="Histidine kinase-like ATPase, C-terminal domain"/>
    <property type="match status" value="1"/>
</dbReference>
<keyword evidence="14" id="KW-1185">Reference proteome</keyword>
<dbReference type="SMART" id="SM00387">
    <property type="entry name" value="HATPase_c"/>
    <property type="match status" value="1"/>
</dbReference>
<dbReference type="PROSITE" id="PS50109">
    <property type="entry name" value="HIS_KIN"/>
    <property type="match status" value="1"/>
</dbReference>
<dbReference type="Pfam" id="PF00512">
    <property type="entry name" value="HisKA"/>
    <property type="match status" value="1"/>
</dbReference>
<dbReference type="PRINTS" id="PR00344">
    <property type="entry name" value="BCTRLSENSOR"/>
</dbReference>
<sequence>MLPLSFRLRLFLSFSLLWLLFLASALYLAGRAVEGALRGHLEATLLQDARRAAEAYRLGQAGVLLTTGGVYLHLYAADGEPLVLTQPEHRLPQGALQGVGETPKAVWERGFAAALVRTPLGLLALTQDTAPIELALAALRRALLEAFFFLFPLGVLLVYLTARLAALPLEHAAREIAGRSPERLDPVALSLPKDEFGGMVQAVNGLLRALREAKEKERAFLAEVSHELRTPLTVLLGHLDRLGRNPLDGEALTSARATAERMRRLVEDLLALARGEAERALNPHIVDLKALAGEAAREQGVAFRGEALEVLGDPDRLLQMLRNLIANGVRAAGQEGVEVRLLRQGDWALLEVEDRGPGIPEDLLPRLFQRFARGPGGGTGLGLAIARAIAQAHGGEIAVESRPGCTVFRVRLPLLREEEEA</sequence>
<evidence type="ECO:0000256" key="2">
    <source>
        <dbReference type="ARBA" id="ARBA00004370"/>
    </source>
</evidence>
<gene>
    <name evidence="13" type="ORF">ETP66_05835</name>
</gene>
<evidence type="ECO:0000256" key="3">
    <source>
        <dbReference type="ARBA" id="ARBA00012438"/>
    </source>
</evidence>
<evidence type="ECO:0000313" key="13">
    <source>
        <dbReference type="EMBL" id="TBH20591.1"/>
    </source>
</evidence>
<feature type="transmembrane region" description="Helical" evidence="11">
    <location>
        <begin position="146"/>
        <end position="166"/>
    </location>
</feature>
<proteinExistence type="predicted"/>
<dbReference type="GO" id="GO:0005886">
    <property type="term" value="C:plasma membrane"/>
    <property type="evidence" value="ECO:0007669"/>
    <property type="project" value="TreeGrafter"/>
</dbReference>
<keyword evidence="5" id="KW-0808">Transferase</keyword>
<dbReference type="Gene3D" id="1.10.287.130">
    <property type="match status" value="1"/>
</dbReference>
<dbReference type="PANTHER" id="PTHR45436">
    <property type="entry name" value="SENSOR HISTIDINE KINASE YKOH"/>
    <property type="match status" value="1"/>
</dbReference>
<dbReference type="RefSeq" id="WP_130841493.1">
    <property type="nucleotide sequence ID" value="NZ_SIJL01000006.1"/>
</dbReference>
<dbReference type="Proteomes" id="UP000292858">
    <property type="component" value="Unassembled WGS sequence"/>
</dbReference>
<evidence type="ECO:0000256" key="1">
    <source>
        <dbReference type="ARBA" id="ARBA00000085"/>
    </source>
</evidence>
<reference evidence="13 14" key="1">
    <citation type="submission" date="2019-02" db="EMBL/GenBank/DDBJ databases">
        <title>Thermus sp. a novel from hot spring.</title>
        <authorList>
            <person name="Zhao Z."/>
        </authorList>
    </citation>
    <scope>NUCLEOTIDE SEQUENCE [LARGE SCALE GENOMIC DNA]</scope>
    <source>
        <strain evidence="13 14">CFH 72773T</strain>
    </source>
</reference>
<dbReference type="PANTHER" id="PTHR45436:SF5">
    <property type="entry name" value="SENSOR HISTIDINE KINASE TRCS"/>
    <property type="match status" value="1"/>
</dbReference>
<feature type="domain" description="Histidine kinase" evidence="12">
    <location>
        <begin position="223"/>
        <end position="416"/>
    </location>
</feature>
<dbReference type="SUPFAM" id="SSF47384">
    <property type="entry name" value="Homodimeric domain of signal transducing histidine kinase"/>
    <property type="match status" value="1"/>
</dbReference>
<keyword evidence="6 11" id="KW-0812">Transmembrane</keyword>
<evidence type="ECO:0000256" key="4">
    <source>
        <dbReference type="ARBA" id="ARBA00022553"/>
    </source>
</evidence>
<evidence type="ECO:0000256" key="11">
    <source>
        <dbReference type="SAM" id="Phobius"/>
    </source>
</evidence>
<dbReference type="CDD" id="cd00082">
    <property type="entry name" value="HisKA"/>
    <property type="match status" value="1"/>
</dbReference>
<dbReference type="GO" id="GO:0000155">
    <property type="term" value="F:phosphorelay sensor kinase activity"/>
    <property type="evidence" value="ECO:0007669"/>
    <property type="project" value="InterPro"/>
</dbReference>
<dbReference type="InterPro" id="IPR003661">
    <property type="entry name" value="HisK_dim/P_dom"/>
</dbReference>
<keyword evidence="7 13" id="KW-0418">Kinase</keyword>
<evidence type="ECO:0000256" key="5">
    <source>
        <dbReference type="ARBA" id="ARBA00022679"/>
    </source>
</evidence>
<dbReference type="CDD" id="cd00075">
    <property type="entry name" value="HATPase"/>
    <property type="match status" value="1"/>
</dbReference>
<name>A0A4Q9B5E0_9DEIN</name>
<evidence type="ECO:0000256" key="9">
    <source>
        <dbReference type="ARBA" id="ARBA00023012"/>
    </source>
</evidence>
<dbReference type="EC" id="2.7.13.3" evidence="3"/>
<dbReference type="AlphaFoldDB" id="A0A4Q9B5E0"/>
<dbReference type="InterPro" id="IPR005467">
    <property type="entry name" value="His_kinase_dom"/>
</dbReference>
<comment type="catalytic activity">
    <reaction evidence="1">
        <text>ATP + protein L-histidine = ADP + protein N-phospho-L-histidine.</text>
        <dbReference type="EC" id="2.7.13.3"/>
    </reaction>
</comment>